<keyword evidence="1" id="KW-0175">Coiled coil</keyword>
<dbReference type="Pfam" id="PF12325">
    <property type="entry name" value="TMF_TATA_bd"/>
    <property type="match status" value="1"/>
</dbReference>
<evidence type="ECO:0000256" key="2">
    <source>
        <dbReference type="SAM" id="MobiDB-lite"/>
    </source>
</evidence>
<organism evidence="4 5">
    <name type="scientific">Cichlidogyrus casuarinus</name>
    <dbReference type="NCBI Taxonomy" id="1844966"/>
    <lineage>
        <taxon>Eukaryota</taxon>
        <taxon>Metazoa</taxon>
        <taxon>Spiralia</taxon>
        <taxon>Lophotrochozoa</taxon>
        <taxon>Platyhelminthes</taxon>
        <taxon>Monogenea</taxon>
        <taxon>Monopisthocotylea</taxon>
        <taxon>Dactylogyridea</taxon>
        <taxon>Ancyrocephalidae</taxon>
        <taxon>Cichlidogyrus</taxon>
    </lineage>
</organism>
<evidence type="ECO:0000313" key="4">
    <source>
        <dbReference type="EMBL" id="KAL3309133.1"/>
    </source>
</evidence>
<dbReference type="Proteomes" id="UP001626550">
    <property type="component" value="Unassembled WGS sequence"/>
</dbReference>
<dbReference type="AlphaFoldDB" id="A0ABD2PPX5"/>
<dbReference type="EMBL" id="JBJKFK010004250">
    <property type="protein sequence ID" value="KAL3309133.1"/>
    <property type="molecule type" value="Genomic_DNA"/>
</dbReference>
<dbReference type="InterPro" id="IPR022091">
    <property type="entry name" value="TMF_TATA-bd"/>
</dbReference>
<comment type="caution">
    <text evidence="4">The sequence shown here is derived from an EMBL/GenBank/DDBJ whole genome shotgun (WGS) entry which is preliminary data.</text>
</comment>
<accession>A0ABD2PPX5</accession>
<proteinExistence type="predicted"/>
<sequence length="350" mass="39577">SRVTELEASQSGQDVAVIETSKPLLAQINMLERQKENIQTAAEDRRKTLETTISQTKRALEETSRELQQLQQESNAGESKLQKAQEDHRERELKLKEVIESMETEQRRLRIELESKVDEMKSMREECSELKSQEGLAQSEISELQSQLQSLELELQRRAELSASLSPASSHRPSRISTVAPAPAASLILQQGRLTTIEFLQASLAQKDGEMEQLSRDLAELMTQNEYLQQALIKQTNRADRLCKLSGRGQLDSSAKLEVISREPQSIGTSFGGYSGIFDEEETAPVHLQRVDDMDFGKGMSEGDTNYETLLDMYTKTLERNKELQLDIEDMKEAYKSQVGGLIVLFIHQD</sequence>
<reference evidence="4 5" key="1">
    <citation type="submission" date="2024-11" db="EMBL/GenBank/DDBJ databases">
        <title>Adaptive evolution of stress response genes in parasites aligns with host niche diversity.</title>
        <authorList>
            <person name="Hahn C."/>
            <person name="Resl P."/>
        </authorList>
    </citation>
    <scope>NUCLEOTIDE SEQUENCE [LARGE SCALE GENOMIC DNA]</scope>
    <source>
        <strain evidence="4">EGGRZ-B1_66</strain>
        <tissue evidence="4">Body</tissue>
    </source>
</reference>
<feature type="non-terminal residue" evidence="4">
    <location>
        <position position="1"/>
    </location>
</feature>
<evidence type="ECO:0000256" key="1">
    <source>
        <dbReference type="SAM" id="Coils"/>
    </source>
</evidence>
<gene>
    <name evidence="4" type="ORF">Ciccas_012321</name>
</gene>
<feature type="compositionally biased region" description="Polar residues" evidence="2">
    <location>
        <begin position="66"/>
        <end position="77"/>
    </location>
</feature>
<name>A0ABD2PPX5_9PLAT</name>
<evidence type="ECO:0000313" key="5">
    <source>
        <dbReference type="Proteomes" id="UP001626550"/>
    </source>
</evidence>
<protein>
    <recommendedName>
        <fullName evidence="3">TATA element modulatory factor 1 TATA binding domain-containing protein</fullName>
    </recommendedName>
</protein>
<feature type="compositionally biased region" description="Basic and acidic residues" evidence="2">
    <location>
        <begin position="80"/>
        <end position="90"/>
    </location>
</feature>
<evidence type="ECO:0000259" key="3">
    <source>
        <dbReference type="Pfam" id="PF12325"/>
    </source>
</evidence>
<feature type="region of interest" description="Disordered" evidence="2">
    <location>
        <begin position="58"/>
        <end position="90"/>
    </location>
</feature>
<feature type="coiled-coil region" evidence="1">
    <location>
        <begin position="197"/>
        <end position="231"/>
    </location>
</feature>
<feature type="domain" description="TATA element modulatory factor 1 TATA binding" evidence="3">
    <location>
        <begin position="300"/>
        <end position="339"/>
    </location>
</feature>
<keyword evidence="5" id="KW-1185">Reference proteome</keyword>